<organism evidence="2 3">
    <name type="scientific">Dreissena polymorpha</name>
    <name type="common">Zebra mussel</name>
    <name type="synonym">Mytilus polymorpha</name>
    <dbReference type="NCBI Taxonomy" id="45954"/>
    <lineage>
        <taxon>Eukaryota</taxon>
        <taxon>Metazoa</taxon>
        <taxon>Spiralia</taxon>
        <taxon>Lophotrochozoa</taxon>
        <taxon>Mollusca</taxon>
        <taxon>Bivalvia</taxon>
        <taxon>Autobranchia</taxon>
        <taxon>Heteroconchia</taxon>
        <taxon>Euheterodonta</taxon>
        <taxon>Imparidentia</taxon>
        <taxon>Neoheterodontei</taxon>
        <taxon>Myida</taxon>
        <taxon>Dreissenoidea</taxon>
        <taxon>Dreissenidae</taxon>
        <taxon>Dreissena</taxon>
    </lineage>
</organism>
<keyword evidence="3" id="KW-1185">Reference proteome</keyword>
<evidence type="ECO:0000256" key="1">
    <source>
        <dbReference type="SAM" id="SignalP"/>
    </source>
</evidence>
<proteinExistence type="predicted"/>
<dbReference type="Proteomes" id="UP000828390">
    <property type="component" value="Unassembled WGS sequence"/>
</dbReference>
<comment type="caution">
    <text evidence="2">The sequence shown here is derived from an EMBL/GenBank/DDBJ whole genome shotgun (WGS) entry which is preliminary data.</text>
</comment>
<gene>
    <name evidence="2" type="ORF">DPMN_188959</name>
</gene>
<reference evidence="2" key="2">
    <citation type="submission" date="2020-11" db="EMBL/GenBank/DDBJ databases">
        <authorList>
            <person name="McCartney M.A."/>
            <person name="Auch B."/>
            <person name="Kono T."/>
            <person name="Mallez S."/>
            <person name="Becker A."/>
            <person name="Gohl D.M."/>
            <person name="Silverstein K.A.T."/>
            <person name="Koren S."/>
            <person name="Bechman K.B."/>
            <person name="Herman A."/>
            <person name="Abrahante J.E."/>
            <person name="Garbe J."/>
        </authorList>
    </citation>
    <scope>NUCLEOTIDE SEQUENCE</scope>
    <source>
        <strain evidence="2">Duluth1</strain>
        <tissue evidence="2">Whole animal</tissue>
    </source>
</reference>
<keyword evidence="1" id="KW-0732">Signal</keyword>
<reference evidence="2" key="1">
    <citation type="journal article" date="2019" name="bioRxiv">
        <title>The Genome of the Zebra Mussel, Dreissena polymorpha: A Resource for Invasive Species Research.</title>
        <authorList>
            <person name="McCartney M.A."/>
            <person name="Auch B."/>
            <person name="Kono T."/>
            <person name="Mallez S."/>
            <person name="Zhang Y."/>
            <person name="Obille A."/>
            <person name="Becker A."/>
            <person name="Abrahante J.E."/>
            <person name="Garbe J."/>
            <person name="Badalamenti J.P."/>
            <person name="Herman A."/>
            <person name="Mangelson H."/>
            <person name="Liachko I."/>
            <person name="Sullivan S."/>
            <person name="Sone E.D."/>
            <person name="Koren S."/>
            <person name="Silverstein K.A.T."/>
            <person name="Beckman K.B."/>
            <person name="Gohl D.M."/>
        </authorList>
    </citation>
    <scope>NUCLEOTIDE SEQUENCE</scope>
    <source>
        <strain evidence="2">Duluth1</strain>
        <tissue evidence="2">Whole animal</tissue>
    </source>
</reference>
<dbReference type="EMBL" id="JAIWYP010000010">
    <property type="protein sequence ID" value="KAH3754293.1"/>
    <property type="molecule type" value="Genomic_DNA"/>
</dbReference>
<name>A0A9D4DSL7_DREPO</name>
<accession>A0A9D4DSL7</accession>
<evidence type="ECO:0000313" key="3">
    <source>
        <dbReference type="Proteomes" id="UP000828390"/>
    </source>
</evidence>
<feature type="chain" id="PRO_5038713130" evidence="1">
    <location>
        <begin position="18"/>
        <end position="69"/>
    </location>
</feature>
<protein>
    <submittedName>
        <fullName evidence="2">Uncharacterized protein</fullName>
    </submittedName>
</protein>
<dbReference type="AlphaFoldDB" id="A0A9D4DSL7"/>
<feature type="signal peptide" evidence="1">
    <location>
        <begin position="1"/>
        <end position="17"/>
    </location>
</feature>
<sequence>MVKLVLFLGSKLSCCGAKITSSIRGLILTSSGPENGVPELQHNQYVSIEDTLPENLAECDCAIRDPSVK</sequence>
<evidence type="ECO:0000313" key="2">
    <source>
        <dbReference type="EMBL" id="KAH3754293.1"/>
    </source>
</evidence>